<dbReference type="Pfam" id="PF02810">
    <property type="entry name" value="SEC-C"/>
    <property type="match status" value="1"/>
</dbReference>
<accession>A0A5D4TLR1</accession>
<dbReference type="OrthoDB" id="6399948at2"/>
<evidence type="ECO:0000256" key="1">
    <source>
        <dbReference type="SAM" id="MobiDB-lite"/>
    </source>
</evidence>
<comment type="caution">
    <text evidence="2">The sequence shown here is derived from an EMBL/GenBank/DDBJ whole genome shotgun (WGS) entry which is preliminary data.</text>
</comment>
<dbReference type="Gene3D" id="3.10.450.50">
    <property type="match status" value="1"/>
</dbReference>
<evidence type="ECO:0000313" key="3">
    <source>
        <dbReference type="Proteomes" id="UP000324269"/>
    </source>
</evidence>
<protein>
    <recommendedName>
        <fullName evidence="4">SEC-C motif-containing protein</fullName>
    </recommendedName>
</protein>
<evidence type="ECO:0008006" key="4">
    <source>
        <dbReference type="Google" id="ProtNLM"/>
    </source>
</evidence>
<feature type="region of interest" description="Disordered" evidence="1">
    <location>
        <begin position="257"/>
        <end position="277"/>
    </location>
</feature>
<name>A0A5D4TLR1_9BACI</name>
<reference evidence="2 3" key="1">
    <citation type="submission" date="2019-08" db="EMBL/GenBank/DDBJ databases">
        <title>Bacillus genomes from the desert of Cuatro Cienegas, Coahuila.</title>
        <authorList>
            <person name="Olmedo-Alvarez G."/>
        </authorList>
    </citation>
    <scope>NUCLEOTIDE SEQUENCE [LARGE SCALE GENOMIC DNA]</scope>
    <source>
        <strain evidence="2 3">CH87b_3T</strain>
    </source>
</reference>
<gene>
    <name evidence="2" type="ORF">FZC85_17305</name>
</gene>
<proteinExistence type="predicted"/>
<dbReference type="InterPro" id="IPR004027">
    <property type="entry name" value="SEC_C_motif"/>
</dbReference>
<feature type="compositionally biased region" description="Basic and acidic residues" evidence="1">
    <location>
        <begin position="263"/>
        <end position="274"/>
    </location>
</feature>
<dbReference type="AlphaFoldDB" id="A0A5D4TLR1"/>
<dbReference type="STRING" id="189382.BHE18_01590"/>
<dbReference type="Proteomes" id="UP000324269">
    <property type="component" value="Unassembled WGS sequence"/>
</dbReference>
<dbReference type="EMBL" id="VTEZ01000005">
    <property type="protein sequence ID" value="TYS83748.1"/>
    <property type="molecule type" value="Genomic_DNA"/>
</dbReference>
<dbReference type="SUPFAM" id="SSF103642">
    <property type="entry name" value="Sec-C motif"/>
    <property type="match status" value="1"/>
</dbReference>
<sequence length="395" mass="44893">MLYNEHLCTGLKKLEVNTNMSTVGRNEPCPCGSGKKYKKCCEKENVVNIDTLVSQELDVLQAQLYDYIATAQSTEMEESYHHYLAKMDLMQADPDIYEMAFVSWYGATQKDADGVRLIERFVDKQLSTVTRPQTAEVLESWKNVRVTAGTVEKLDDNTLRVEEAITGDVLIVTEKFGKLEENSFFLGLLLPNGEKYLPFAQYFIYPAIEKAAMELVKIRFEQGEFGNLHDYLSGQYLEIADVGFVLYSAEKKKTGKAAASTKTTDETDTAKDSDEKSEEAIEGVEIWKTPEYVEAITSLQSFLTEKGEDKKESELLVAVLEKYFYTERPTIRNPKIYSGALVDMAKNIDEISIRHVQKELAEYFDVSANSISRRSKQIWESYQDTVNELLKTTKA</sequence>
<evidence type="ECO:0000313" key="2">
    <source>
        <dbReference type="EMBL" id="TYS83748.1"/>
    </source>
</evidence>
<organism evidence="2 3">
    <name type="scientific">Rossellomorea aquimaris</name>
    <dbReference type="NCBI Taxonomy" id="189382"/>
    <lineage>
        <taxon>Bacteria</taxon>
        <taxon>Bacillati</taxon>
        <taxon>Bacillota</taxon>
        <taxon>Bacilli</taxon>
        <taxon>Bacillales</taxon>
        <taxon>Bacillaceae</taxon>
        <taxon>Rossellomorea</taxon>
    </lineage>
</organism>